<reference evidence="2" key="1">
    <citation type="submission" date="2016-10" db="EMBL/GenBank/DDBJ databases">
        <authorList>
            <person name="Varghese N."/>
            <person name="Submissions S."/>
        </authorList>
    </citation>
    <scope>NUCLEOTIDE SEQUENCE [LARGE SCALE GENOMIC DNA]</scope>
    <source>
        <strain evidence="2">DSM 7165</strain>
    </source>
</reference>
<proteinExistence type="predicted"/>
<dbReference type="EMBL" id="FNYH01000014">
    <property type="protein sequence ID" value="SEI86837.1"/>
    <property type="molecule type" value="Genomic_DNA"/>
</dbReference>
<accession>A0A1H6UB20</accession>
<dbReference type="Proteomes" id="UP000242999">
    <property type="component" value="Unassembled WGS sequence"/>
</dbReference>
<protein>
    <submittedName>
        <fullName evidence="1">Uncharacterized protein</fullName>
    </submittedName>
</protein>
<sequence length="58" mass="6764">MSNALTPLIDFIREYYQTKDFIPLHAPVFTGKEREYVLDTLETTFVSSVGAYVDRFEQ</sequence>
<name>A0A1H6UB20_9GAMM</name>
<dbReference type="RefSeq" id="WP_177166889.1">
    <property type="nucleotide sequence ID" value="NZ_FNYH01000014.1"/>
</dbReference>
<dbReference type="AlphaFoldDB" id="A0A1H6UB20"/>
<gene>
    <name evidence="1" type="ORF">SAMN05421831_11420</name>
</gene>
<dbReference type="InterPro" id="IPR015421">
    <property type="entry name" value="PyrdxlP-dep_Trfase_major"/>
</dbReference>
<evidence type="ECO:0000313" key="1">
    <source>
        <dbReference type="EMBL" id="SEI86837.1"/>
    </source>
</evidence>
<dbReference type="STRING" id="64971.SAMN05421831_11420"/>
<evidence type="ECO:0000313" key="2">
    <source>
        <dbReference type="Proteomes" id="UP000242999"/>
    </source>
</evidence>
<keyword evidence="2" id="KW-1185">Reference proteome</keyword>
<organism evidence="1 2">
    <name type="scientific">Allopseudospirillum japonicum</name>
    <dbReference type="NCBI Taxonomy" id="64971"/>
    <lineage>
        <taxon>Bacteria</taxon>
        <taxon>Pseudomonadati</taxon>
        <taxon>Pseudomonadota</taxon>
        <taxon>Gammaproteobacteria</taxon>
        <taxon>Oceanospirillales</taxon>
        <taxon>Oceanospirillaceae</taxon>
        <taxon>Allopseudospirillum</taxon>
    </lineage>
</organism>
<dbReference type="Gene3D" id="3.40.640.10">
    <property type="entry name" value="Type I PLP-dependent aspartate aminotransferase-like (Major domain)"/>
    <property type="match status" value="1"/>
</dbReference>